<dbReference type="UniPathway" id="UPA00077">
    <property type="reaction ID" value="UER00154"/>
</dbReference>
<gene>
    <name evidence="8" type="ORF">GGQ92_002804</name>
</gene>
<keyword evidence="5 6" id="KW-0456">Lyase</keyword>
<dbReference type="SUPFAM" id="SSF55620">
    <property type="entry name" value="Tetrahydrobiopterin biosynthesis enzymes-like"/>
    <property type="match status" value="1"/>
</dbReference>
<accession>A0A841RRZ9</accession>
<feature type="domain" description="Dihydroneopterin aldolase/epimerase" evidence="7">
    <location>
        <begin position="4"/>
        <end position="117"/>
    </location>
</feature>
<dbReference type="SMART" id="SM00905">
    <property type="entry name" value="FolB"/>
    <property type="match status" value="1"/>
</dbReference>
<dbReference type="FunFam" id="3.30.1130.10:FF:000003">
    <property type="entry name" value="7,8-dihydroneopterin aldolase"/>
    <property type="match status" value="1"/>
</dbReference>
<organism evidence="8 9">
    <name type="scientific">Gracilibacillus halotolerans</name>
    <dbReference type="NCBI Taxonomy" id="74386"/>
    <lineage>
        <taxon>Bacteria</taxon>
        <taxon>Bacillati</taxon>
        <taxon>Bacillota</taxon>
        <taxon>Bacilli</taxon>
        <taxon>Bacillales</taxon>
        <taxon>Bacillaceae</taxon>
        <taxon>Gracilibacillus</taxon>
    </lineage>
</organism>
<dbReference type="PANTHER" id="PTHR42844:SF1">
    <property type="entry name" value="DIHYDRONEOPTERIN ALDOLASE 1-RELATED"/>
    <property type="match status" value="1"/>
</dbReference>
<dbReference type="NCBIfam" id="TIGR00525">
    <property type="entry name" value="folB"/>
    <property type="match status" value="1"/>
</dbReference>
<reference evidence="8 9" key="1">
    <citation type="submission" date="2020-08" db="EMBL/GenBank/DDBJ databases">
        <title>Genomic Encyclopedia of Type Strains, Phase IV (KMG-IV): sequencing the most valuable type-strain genomes for metagenomic binning, comparative biology and taxonomic classification.</title>
        <authorList>
            <person name="Goeker M."/>
        </authorList>
    </citation>
    <scope>NUCLEOTIDE SEQUENCE [LARGE SCALE GENOMIC DNA]</scope>
    <source>
        <strain evidence="8 9">DSM 11805</strain>
    </source>
</reference>
<dbReference type="InterPro" id="IPR006156">
    <property type="entry name" value="Dihydroneopterin_aldolase"/>
</dbReference>
<evidence type="ECO:0000256" key="1">
    <source>
        <dbReference type="ARBA" id="ARBA00001353"/>
    </source>
</evidence>
<proteinExistence type="inferred from homology"/>
<dbReference type="AlphaFoldDB" id="A0A841RRZ9"/>
<sequence>MDKITLQTMEFYGYHGLFPEEKKLGQRFLVDVDLHTSLKKAGETDQMEYSIDYGHAFQLVKNVVEGPSKNLIEAVAHQIAMELFQNFSLLTACRVKVIKPDPPIPGNYQSVAVEIYRERSNE</sequence>
<dbReference type="Gene3D" id="3.30.1130.10">
    <property type="match status" value="1"/>
</dbReference>
<dbReference type="InterPro" id="IPR006157">
    <property type="entry name" value="FolB_dom"/>
</dbReference>
<keyword evidence="4 6" id="KW-0289">Folate biosynthesis</keyword>
<dbReference type="EMBL" id="JACHON010000019">
    <property type="protein sequence ID" value="MBB6513985.1"/>
    <property type="molecule type" value="Genomic_DNA"/>
</dbReference>
<dbReference type="NCBIfam" id="TIGR00526">
    <property type="entry name" value="folB_dom"/>
    <property type="match status" value="1"/>
</dbReference>
<evidence type="ECO:0000256" key="5">
    <source>
        <dbReference type="ARBA" id="ARBA00023239"/>
    </source>
</evidence>
<evidence type="ECO:0000313" key="9">
    <source>
        <dbReference type="Proteomes" id="UP000572212"/>
    </source>
</evidence>
<comment type="similarity">
    <text evidence="3 6">Belongs to the DHNA family.</text>
</comment>
<evidence type="ECO:0000256" key="4">
    <source>
        <dbReference type="ARBA" id="ARBA00022909"/>
    </source>
</evidence>
<dbReference type="Proteomes" id="UP000572212">
    <property type="component" value="Unassembled WGS sequence"/>
</dbReference>
<dbReference type="GO" id="GO:0004150">
    <property type="term" value="F:dihydroneopterin aldolase activity"/>
    <property type="evidence" value="ECO:0007669"/>
    <property type="project" value="UniProtKB-UniRule"/>
</dbReference>
<name>A0A841RRZ9_9BACI</name>
<dbReference type="InterPro" id="IPR043133">
    <property type="entry name" value="GTP-CH-I_C/QueF"/>
</dbReference>
<dbReference type="EC" id="4.1.2.25" evidence="6"/>
<comment type="catalytic activity">
    <reaction evidence="1 6">
        <text>7,8-dihydroneopterin = 6-hydroxymethyl-7,8-dihydropterin + glycolaldehyde</text>
        <dbReference type="Rhea" id="RHEA:10540"/>
        <dbReference type="ChEBI" id="CHEBI:17001"/>
        <dbReference type="ChEBI" id="CHEBI:17071"/>
        <dbReference type="ChEBI" id="CHEBI:44841"/>
        <dbReference type="EC" id="4.1.2.25"/>
    </reaction>
</comment>
<dbReference type="CDD" id="cd00534">
    <property type="entry name" value="DHNA_DHNTPE"/>
    <property type="match status" value="1"/>
</dbReference>
<evidence type="ECO:0000259" key="7">
    <source>
        <dbReference type="SMART" id="SM00905"/>
    </source>
</evidence>
<evidence type="ECO:0000256" key="2">
    <source>
        <dbReference type="ARBA" id="ARBA00005013"/>
    </source>
</evidence>
<keyword evidence="9" id="KW-1185">Reference proteome</keyword>
<comment type="caution">
    <text evidence="8">The sequence shown here is derived from an EMBL/GenBank/DDBJ whole genome shotgun (WGS) entry which is preliminary data.</text>
</comment>
<dbReference type="GO" id="GO:0046654">
    <property type="term" value="P:tetrahydrofolate biosynthetic process"/>
    <property type="evidence" value="ECO:0007669"/>
    <property type="project" value="UniProtKB-UniRule"/>
</dbReference>
<dbReference type="PANTHER" id="PTHR42844">
    <property type="entry name" value="DIHYDRONEOPTERIN ALDOLASE 1-RELATED"/>
    <property type="match status" value="1"/>
</dbReference>
<protein>
    <recommendedName>
        <fullName evidence="6">7,8-dihydroneopterin aldolase</fullName>
        <ecNumber evidence="6">4.1.2.25</ecNumber>
    </recommendedName>
</protein>
<comment type="function">
    <text evidence="6">Catalyzes the conversion of 7,8-dihydroneopterin to 6-hydroxymethyl-7,8-dihydropterin.</text>
</comment>
<dbReference type="RefSeq" id="WP_184250179.1">
    <property type="nucleotide sequence ID" value="NZ_BAAACU010000061.1"/>
</dbReference>
<dbReference type="GO" id="GO:0005737">
    <property type="term" value="C:cytoplasm"/>
    <property type="evidence" value="ECO:0007669"/>
    <property type="project" value="TreeGrafter"/>
</dbReference>
<dbReference type="GO" id="GO:0046656">
    <property type="term" value="P:folic acid biosynthetic process"/>
    <property type="evidence" value="ECO:0007669"/>
    <property type="project" value="UniProtKB-UniRule"/>
</dbReference>
<evidence type="ECO:0000313" key="8">
    <source>
        <dbReference type="EMBL" id="MBB6513985.1"/>
    </source>
</evidence>
<evidence type="ECO:0000256" key="6">
    <source>
        <dbReference type="RuleBase" id="RU362079"/>
    </source>
</evidence>
<evidence type="ECO:0000256" key="3">
    <source>
        <dbReference type="ARBA" id="ARBA00005708"/>
    </source>
</evidence>
<dbReference type="Pfam" id="PF02152">
    <property type="entry name" value="FolB"/>
    <property type="match status" value="1"/>
</dbReference>
<comment type="pathway">
    <text evidence="2 6">Cofactor biosynthesis; tetrahydrofolate biosynthesis; 2-amino-4-hydroxy-6-hydroxymethyl-7,8-dihydropteridine diphosphate from 7,8-dihydroneopterin triphosphate: step 3/4.</text>
</comment>